<evidence type="ECO:0000256" key="4">
    <source>
        <dbReference type="ARBA" id="ARBA00023012"/>
    </source>
</evidence>
<keyword evidence="3 8" id="KW-0597">Phosphoprotein</keyword>
<dbReference type="InterPro" id="IPR018060">
    <property type="entry name" value="HTH_AraC"/>
</dbReference>
<protein>
    <submittedName>
        <fullName evidence="12">Response regulator</fullName>
    </submittedName>
</protein>
<dbReference type="OrthoDB" id="9794370at2"/>
<dbReference type="SMART" id="SM00448">
    <property type="entry name" value="REC"/>
    <property type="match status" value="1"/>
</dbReference>
<feature type="domain" description="HTH araC/xylS-type" evidence="10">
    <location>
        <begin position="455"/>
        <end position="554"/>
    </location>
</feature>
<evidence type="ECO:0000259" key="11">
    <source>
        <dbReference type="PROSITE" id="PS50110"/>
    </source>
</evidence>
<evidence type="ECO:0000256" key="8">
    <source>
        <dbReference type="PROSITE-ProRule" id="PRU00169"/>
    </source>
</evidence>
<dbReference type="RefSeq" id="WP_128634009.1">
    <property type="nucleotide sequence ID" value="NZ_RRCN01000001.1"/>
</dbReference>
<dbReference type="GO" id="GO:0000160">
    <property type="term" value="P:phosphorelay signal transduction system"/>
    <property type="evidence" value="ECO:0007669"/>
    <property type="project" value="UniProtKB-KW"/>
</dbReference>
<dbReference type="PRINTS" id="PR00032">
    <property type="entry name" value="HTHARAC"/>
</dbReference>
<evidence type="ECO:0000256" key="7">
    <source>
        <dbReference type="ARBA" id="ARBA00023163"/>
    </source>
</evidence>
<dbReference type="EMBL" id="RRCN01000001">
    <property type="protein sequence ID" value="RRJ66219.1"/>
    <property type="molecule type" value="Genomic_DNA"/>
</dbReference>
<evidence type="ECO:0000256" key="3">
    <source>
        <dbReference type="ARBA" id="ARBA00022553"/>
    </source>
</evidence>
<dbReference type="Gene3D" id="3.40.50.2300">
    <property type="match status" value="1"/>
</dbReference>
<dbReference type="InterPro" id="IPR009057">
    <property type="entry name" value="Homeodomain-like_sf"/>
</dbReference>
<gene>
    <name evidence="12" type="ORF">EHV15_27350</name>
</gene>
<dbReference type="InterPro" id="IPR001789">
    <property type="entry name" value="Sig_transdc_resp-reg_receiver"/>
</dbReference>
<keyword evidence="5" id="KW-0805">Transcription regulation</keyword>
<feature type="domain" description="Response regulatory" evidence="11">
    <location>
        <begin position="3"/>
        <end position="120"/>
    </location>
</feature>
<dbReference type="Proteomes" id="UP000267017">
    <property type="component" value="Unassembled WGS sequence"/>
</dbReference>
<dbReference type="PANTHER" id="PTHR42713">
    <property type="entry name" value="HISTIDINE KINASE-RELATED"/>
    <property type="match status" value="1"/>
</dbReference>
<feature type="coiled-coil region" evidence="9">
    <location>
        <begin position="109"/>
        <end position="136"/>
    </location>
</feature>
<dbReference type="Gene3D" id="1.10.10.60">
    <property type="entry name" value="Homeodomain-like"/>
    <property type="match status" value="2"/>
</dbReference>
<keyword evidence="7" id="KW-0804">Transcription</keyword>
<dbReference type="PROSITE" id="PS50110">
    <property type="entry name" value="RESPONSE_REGULATORY"/>
    <property type="match status" value="1"/>
</dbReference>
<keyword evidence="9" id="KW-0175">Coiled coil</keyword>
<comment type="subcellular location">
    <subcellularLocation>
        <location evidence="1">Cytoplasm</location>
    </subcellularLocation>
</comment>
<keyword evidence="4" id="KW-0902">Two-component regulatory system</keyword>
<dbReference type="Pfam" id="PF17853">
    <property type="entry name" value="GGDEF_2"/>
    <property type="match status" value="1"/>
</dbReference>
<evidence type="ECO:0000256" key="6">
    <source>
        <dbReference type="ARBA" id="ARBA00023125"/>
    </source>
</evidence>
<dbReference type="AlphaFoldDB" id="A0A3P3U9I1"/>
<sequence>MFKLILADDEEDVREGLLQLIDWENVGFTVADTAENGKEAAEMIEKHVPDVVVTDIQMPFMNGLQLAEWIRGHYPATKIIILTGYEEFEYAQKAIRLGIDEYILKPFSAAELADILRKVKKQIDAELAEKENVQLLTEHYRKNLPVLQSLFLSSLVSRRLRETEIQEKSQHYGLDLNGSEYMVSILRIDAAPSRKETVSTGSGEPGSIMANGSVSLKDTNDTQLQLFAVYNIAEEIVKRHPADKAFIHHDEVVLLSIRRHEGREDLAARTLQLLEEIRFSVERFLNLTVTIGAGRAAVRLNDAVSSYEEALKALDYRVILGGNKVIWIEDVESREYVSLAVDELKEKELVRCLKVGSDQELERLLEDMFGVLADNKVSYQDFQVYLLEMLTSVIKVAKDSHADLDKLFGEGPGFLGQFAKFAHADEAKSWFLDMCMKLKHSIASDRQSSYNKLVEEAKEYILANYGDHDLSIAKVCQHLHISAGYFSNIFKKETKTTFVSYLMGARMEAAEHLLVATDLKAFEIAERVGFSDPNYFSFCFRKKYGISPKEYRGGARNP</sequence>
<evidence type="ECO:0000313" key="13">
    <source>
        <dbReference type="Proteomes" id="UP000267017"/>
    </source>
</evidence>
<evidence type="ECO:0000256" key="9">
    <source>
        <dbReference type="SAM" id="Coils"/>
    </source>
</evidence>
<organism evidence="12 13">
    <name type="scientific">Paenibacillus oralis</name>
    <dbReference type="NCBI Taxonomy" id="2490856"/>
    <lineage>
        <taxon>Bacteria</taxon>
        <taxon>Bacillati</taxon>
        <taxon>Bacillota</taxon>
        <taxon>Bacilli</taxon>
        <taxon>Bacillales</taxon>
        <taxon>Paenibacillaceae</taxon>
        <taxon>Paenibacillus</taxon>
    </lineage>
</organism>
<dbReference type="GO" id="GO:0043565">
    <property type="term" value="F:sequence-specific DNA binding"/>
    <property type="evidence" value="ECO:0007669"/>
    <property type="project" value="InterPro"/>
</dbReference>
<evidence type="ECO:0000256" key="5">
    <source>
        <dbReference type="ARBA" id="ARBA00023015"/>
    </source>
</evidence>
<dbReference type="GO" id="GO:0005737">
    <property type="term" value="C:cytoplasm"/>
    <property type="evidence" value="ECO:0007669"/>
    <property type="project" value="UniProtKB-SubCell"/>
</dbReference>
<name>A0A3P3U9I1_9BACL</name>
<evidence type="ECO:0000259" key="10">
    <source>
        <dbReference type="PROSITE" id="PS01124"/>
    </source>
</evidence>
<dbReference type="InterPro" id="IPR041522">
    <property type="entry name" value="CdaR_GGDEF"/>
</dbReference>
<reference evidence="12 13" key="1">
    <citation type="submission" date="2018-11" db="EMBL/GenBank/DDBJ databases">
        <title>Genome sequencing of Paenibacillus sp. KCOM 3021 (= ChDC PVNT-B20).</title>
        <authorList>
            <person name="Kook J.-K."/>
            <person name="Park S.-N."/>
            <person name="Lim Y.K."/>
        </authorList>
    </citation>
    <scope>NUCLEOTIDE SEQUENCE [LARGE SCALE GENOMIC DNA]</scope>
    <source>
        <strain evidence="12 13">KCOM 3021</strain>
    </source>
</reference>
<evidence type="ECO:0000313" key="12">
    <source>
        <dbReference type="EMBL" id="RRJ66219.1"/>
    </source>
</evidence>
<dbReference type="PANTHER" id="PTHR42713:SF3">
    <property type="entry name" value="TRANSCRIPTIONAL REGULATORY PROTEIN HPTR"/>
    <property type="match status" value="1"/>
</dbReference>
<proteinExistence type="predicted"/>
<dbReference type="GO" id="GO:0003700">
    <property type="term" value="F:DNA-binding transcription factor activity"/>
    <property type="evidence" value="ECO:0007669"/>
    <property type="project" value="InterPro"/>
</dbReference>
<dbReference type="SUPFAM" id="SSF46689">
    <property type="entry name" value="Homeodomain-like"/>
    <property type="match status" value="2"/>
</dbReference>
<dbReference type="PROSITE" id="PS01124">
    <property type="entry name" value="HTH_ARAC_FAMILY_2"/>
    <property type="match status" value="1"/>
</dbReference>
<evidence type="ECO:0000256" key="1">
    <source>
        <dbReference type="ARBA" id="ARBA00004496"/>
    </source>
</evidence>
<accession>A0A3P3U9I1</accession>
<dbReference type="Pfam" id="PF12833">
    <property type="entry name" value="HTH_18"/>
    <property type="match status" value="1"/>
</dbReference>
<dbReference type="CDD" id="cd17536">
    <property type="entry name" value="REC_YesN-like"/>
    <property type="match status" value="1"/>
</dbReference>
<dbReference type="SUPFAM" id="SSF52172">
    <property type="entry name" value="CheY-like"/>
    <property type="match status" value="1"/>
</dbReference>
<keyword evidence="2" id="KW-0963">Cytoplasm</keyword>
<dbReference type="Pfam" id="PF00072">
    <property type="entry name" value="Response_reg"/>
    <property type="match status" value="1"/>
</dbReference>
<keyword evidence="13" id="KW-1185">Reference proteome</keyword>
<dbReference type="InterPro" id="IPR051552">
    <property type="entry name" value="HptR"/>
</dbReference>
<dbReference type="InterPro" id="IPR020449">
    <property type="entry name" value="Tscrpt_reg_AraC-type_HTH"/>
</dbReference>
<keyword evidence="6" id="KW-0238">DNA-binding</keyword>
<comment type="caution">
    <text evidence="12">The sequence shown here is derived from an EMBL/GenBank/DDBJ whole genome shotgun (WGS) entry which is preliminary data.</text>
</comment>
<feature type="modified residue" description="4-aspartylphosphate" evidence="8">
    <location>
        <position position="55"/>
    </location>
</feature>
<dbReference type="InterPro" id="IPR011006">
    <property type="entry name" value="CheY-like_superfamily"/>
</dbReference>
<dbReference type="SMART" id="SM00342">
    <property type="entry name" value="HTH_ARAC"/>
    <property type="match status" value="1"/>
</dbReference>
<evidence type="ECO:0000256" key="2">
    <source>
        <dbReference type="ARBA" id="ARBA00022490"/>
    </source>
</evidence>